<proteinExistence type="predicted"/>
<evidence type="ECO:0008006" key="4">
    <source>
        <dbReference type="Google" id="ProtNLM"/>
    </source>
</evidence>
<dbReference type="PANTHER" id="PTHR14614">
    <property type="entry name" value="HEPATOCELLULAR CARCINOMA-ASSOCIATED ANTIGEN"/>
    <property type="match status" value="1"/>
</dbReference>
<gene>
    <name evidence="2" type="ORF">PCOR1329_LOCUS69631</name>
</gene>
<dbReference type="InterPro" id="IPR019410">
    <property type="entry name" value="Methyltransf_16"/>
</dbReference>
<feature type="region of interest" description="Disordered" evidence="1">
    <location>
        <begin position="1"/>
        <end position="24"/>
    </location>
</feature>
<keyword evidence="3" id="KW-1185">Reference proteome</keyword>
<dbReference type="SUPFAM" id="SSF53335">
    <property type="entry name" value="S-adenosyl-L-methionine-dependent methyltransferases"/>
    <property type="match status" value="1"/>
</dbReference>
<evidence type="ECO:0000313" key="2">
    <source>
        <dbReference type="EMBL" id="CAK0888957.1"/>
    </source>
</evidence>
<evidence type="ECO:0000313" key="3">
    <source>
        <dbReference type="Proteomes" id="UP001189429"/>
    </source>
</evidence>
<organism evidence="2 3">
    <name type="scientific">Prorocentrum cordatum</name>
    <dbReference type="NCBI Taxonomy" id="2364126"/>
    <lineage>
        <taxon>Eukaryota</taxon>
        <taxon>Sar</taxon>
        <taxon>Alveolata</taxon>
        <taxon>Dinophyceae</taxon>
        <taxon>Prorocentrales</taxon>
        <taxon>Prorocentraceae</taxon>
        <taxon>Prorocentrum</taxon>
    </lineage>
</organism>
<dbReference type="EMBL" id="CAUYUJ010019154">
    <property type="protein sequence ID" value="CAK0888957.1"/>
    <property type="molecule type" value="Genomic_DNA"/>
</dbReference>
<dbReference type="Gene3D" id="3.40.50.150">
    <property type="entry name" value="Vaccinia Virus protein VP39"/>
    <property type="match status" value="1"/>
</dbReference>
<feature type="compositionally biased region" description="Basic and acidic residues" evidence="1">
    <location>
        <begin position="1"/>
        <end position="16"/>
    </location>
</feature>
<dbReference type="Proteomes" id="UP001189429">
    <property type="component" value="Unassembled WGS sequence"/>
</dbReference>
<accession>A0ABN9WQH5</accession>
<comment type="caution">
    <text evidence="2">The sequence shown here is derived from an EMBL/GenBank/DDBJ whole genome shotgun (WGS) entry which is preliminary data.</text>
</comment>
<protein>
    <recommendedName>
        <fullName evidence="4">Calmodulin-lysine N-methyltransferase</fullName>
    </recommendedName>
</protein>
<evidence type="ECO:0000256" key="1">
    <source>
        <dbReference type="SAM" id="MobiDB-lite"/>
    </source>
</evidence>
<feature type="non-terminal residue" evidence="2">
    <location>
        <position position="192"/>
    </location>
</feature>
<dbReference type="Pfam" id="PF10294">
    <property type="entry name" value="Methyltransf_16"/>
    <property type="match status" value="1"/>
</dbReference>
<sequence length="192" mass="19959">MQADAAEERPEAEPRGLDPASIHNVDQRTPVVTFSHVALLGRPLRLTQHGATSPGFNTGTSSVVWPTAFRMARHLCEHPGLVRGKSVVEVGAGIGLVGGVAAALGAACTVLTDCDCAMPVLEQNRAMLQECGAAVEVTRVDWGDEGDHATALSLCPGGEGFEVVLASDLAFAAVHTDRLAVSCGRLLASLRP</sequence>
<name>A0ABN9WQH5_9DINO</name>
<dbReference type="InterPro" id="IPR029063">
    <property type="entry name" value="SAM-dependent_MTases_sf"/>
</dbReference>
<reference evidence="2" key="1">
    <citation type="submission" date="2023-10" db="EMBL/GenBank/DDBJ databases">
        <authorList>
            <person name="Chen Y."/>
            <person name="Shah S."/>
            <person name="Dougan E. K."/>
            <person name="Thang M."/>
            <person name="Chan C."/>
        </authorList>
    </citation>
    <scope>NUCLEOTIDE SEQUENCE [LARGE SCALE GENOMIC DNA]</scope>
</reference>